<keyword evidence="6 7" id="KW-0315">Glutamine amidotransferase</keyword>
<dbReference type="Proteomes" id="UP000295075">
    <property type="component" value="Unassembled WGS sequence"/>
</dbReference>
<evidence type="ECO:0000256" key="1">
    <source>
        <dbReference type="ARBA" id="ARBA00001946"/>
    </source>
</evidence>
<evidence type="ECO:0000259" key="9">
    <source>
        <dbReference type="Pfam" id="PF07685"/>
    </source>
</evidence>
<proteinExistence type="inferred from homology"/>
<evidence type="ECO:0000256" key="2">
    <source>
        <dbReference type="ARBA" id="ARBA00022598"/>
    </source>
</evidence>
<dbReference type="Pfam" id="PF01656">
    <property type="entry name" value="CbiA"/>
    <property type="match status" value="1"/>
</dbReference>
<dbReference type="AlphaFoldDB" id="A0A4V2XMH6"/>
<keyword evidence="7" id="KW-0169">Cobalamin biosynthesis</keyword>
<evidence type="ECO:0000256" key="5">
    <source>
        <dbReference type="ARBA" id="ARBA00022842"/>
    </source>
</evidence>
<dbReference type="UniPathway" id="UPA00148">
    <property type="reaction ID" value="UER00220"/>
</dbReference>
<gene>
    <name evidence="7" type="primary">cobB</name>
    <name evidence="10" type="ORF">E1261_43815</name>
</gene>
<evidence type="ECO:0000259" key="8">
    <source>
        <dbReference type="Pfam" id="PF01656"/>
    </source>
</evidence>
<feature type="domain" description="CobQ/CobB/MinD/ParA nucleotide binding" evidence="8">
    <location>
        <begin position="5"/>
        <end position="190"/>
    </location>
</feature>
<dbReference type="InterPro" id="IPR029062">
    <property type="entry name" value="Class_I_gatase-like"/>
</dbReference>
<comment type="pathway">
    <text evidence="7">Cofactor biosynthesis; adenosylcobalamin biosynthesis; cob(II)yrinate a,c-diamide from precorrin-2 (aerobic route): step 9/10.</text>
</comment>
<evidence type="ECO:0000256" key="7">
    <source>
        <dbReference type="HAMAP-Rule" id="MF_00027"/>
    </source>
</evidence>
<dbReference type="OrthoDB" id="9764035at2"/>
<reference evidence="10 11" key="1">
    <citation type="submission" date="2019-03" db="EMBL/GenBank/DDBJ databases">
        <title>Draft genome sequences of novel Actinobacteria.</title>
        <authorList>
            <person name="Sahin N."/>
            <person name="Ay H."/>
            <person name="Saygin H."/>
        </authorList>
    </citation>
    <scope>NUCLEOTIDE SEQUENCE [LARGE SCALE GENOMIC DNA]</scope>
    <source>
        <strain evidence="10 11">JCM 30547</strain>
    </source>
</reference>
<dbReference type="InterPro" id="IPR004484">
    <property type="entry name" value="CbiA/CobB_synth"/>
</dbReference>
<dbReference type="Pfam" id="PF07685">
    <property type="entry name" value="GATase_3"/>
    <property type="match status" value="1"/>
</dbReference>
<dbReference type="EMBL" id="SMKA01000447">
    <property type="protein sequence ID" value="TDC14276.1"/>
    <property type="molecule type" value="Genomic_DNA"/>
</dbReference>
<evidence type="ECO:0000256" key="6">
    <source>
        <dbReference type="ARBA" id="ARBA00022962"/>
    </source>
</evidence>
<comment type="catalytic activity">
    <reaction evidence="7">
        <text>hydrogenobyrinate + 2 L-glutamine + 2 ATP + 2 H2O = hydrogenobyrinate a,c-diamide + 2 L-glutamate + 2 ADP + 2 phosphate + 2 H(+)</text>
        <dbReference type="Rhea" id="RHEA:12544"/>
        <dbReference type="ChEBI" id="CHEBI:15377"/>
        <dbReference type="ChEBI" id="CHEBI:15378"/>
        <dbReference type="ChEBI" id="CHEBI:29985"/>
        <dbReference type="ChEBI" id="CHEBI:30616"/>
        <dbReference type="ChEBI" id="CHEBI:43474"/>
        <dbReference type="ChEBI" id="CHEBI:58359"/>
        <dbReference type="ChEBI" id="CHEBI:77873"/>
        <dbReference type="ChEBI" id="CHEBI:77874"/>
        <dbReference type="ChEBI" id="CHEBI:456216"/>
        <dbReference type="EC" id="6.3.5.9"/>
    </reaction>
</comment>
<protein>
    <recommendedName>
        <fullName evidence="7">Hydrogenobyrinate a,c-diamide synthase</fullName>
        <ecNumber evidence="7">6.3.5.9</ecNumber>
    </recommendedName>
    <alternativeName>
        <fullName evidence="7">Hydrogenobyrinic acid a,c-diamide synthase</fullName>
    </alternativeName>
</protein>
<dbReference type="PANTHER" id="PTHR43873">
    <property type="entry name" value="COBYRINATE A,C-DIAMIDE SYNTHASE"/>
    <property type="match status" value="1"/>
</dbReference>
<comment type="similarity">
    <text evidence="7">Belongs to the CobB/CbiA family.</text>
</comment>
<name>A0A4V2XMH6_9ACTN</name>
<keyword evidence="4 7" id="KW-0067">ATP-binding</keyword>
<evidence type="ECO:0000313" key="10">
    <source>
        <dbReference type="EMBL" id="TDC14276.1"/>
    </source>
</evidence>
<feature type="active site" description="Nucleophile" evidence="7">
    <location>
        <position position="334"/>
    </location>
</feature>
<keyword evidence="2 7" id="KW-0436">Ligase</keyword>
<dbReference type="NCBIfam" id="TIGR00379">
    <property type="entry name" value="cobB"/>
    <property type="match status" value="1"/>
</dbReference>
<evidence type="ECO:0000313" key="11">
    <source>
        <dbReference type="Proteomes" id="UP000295075"/>
    </source>
</evidence>
<keyword evidence="11" id="KW-1185">Reference proteome</keyword>
<comment type="miscellaneous">
    <text evidence="7">The a and c carboxylates of hydrogenobyrinate are activated for nucleophilic attack via formation of a phosphorylated intermediate by ATP. CobB catalyzes first the amidation of the c-carboxylate, and then that of the a-carboxylate.</text>
</comment>
<evidence type="ECO:0000256" key="3">
    <source>
        <dbReference type="ARBA" id="ARBA00022741"/>
    </source>
</evidence>
<comment type="function">
    <text evidence="7">Catalyzes the ATP-dependent amidation of the two carboxylate groups at positions a and c of hydrogenobyrinate, using either L-glutamine or ammonia as the nitrogen source.</text>
</comment>
<dbReference type="NCBIfam" id="NF002204">
    <property type="entry name" value="PRK01077.1"/>
    <property type="match status" value="1"/>
</dbReference>
<dbReference type="GO" id="GO:0042242">
    <property type="term" value="F:cobyrinic acid a,c-diamide synthase activity"/>
    <property type="evidence" value="ECO:0007669"/>
    <property type="project" value="InterPro"/>
</dbReference>
<dbReference type="InterPro" id="IPR027417">
    <property type="entry name" value="P-loop_NTPase"/>
</dbReference>
<keyword evidence="3 7" id="KW-0547">Nucleotide-binding</keyword>
<keyword evidence="5 7" id="KW-0460">Magnesium</keyword>
<dbReference type="HAMAP" id="MF_00027">
    <property type="entry name" value="CobB_CbiA"/>
    <property type="match status" value="1"/>
</dbReference>
<dbReference type="EC" id="6.3.5.9" evidence="7"/>
<organism evidence="10 11">
    <name type="scientific">Kribbella albertanoniae</name>
    <dbReference type="NCBI Taxonomy" id="1266829"/>
    <lineage>
        <taxon>Bacteria</taxon>
        <taxon>Bacillati</taxon>
        <taxon>Actinomycetota</taxon>
        <taxon>Actinomycetes</taxon>
        <taxon>Propionibacteriales</taxon>
        <taxon>Kribbellaceae</taxon>
        <taxon>Kribbella</taxon>
    </lineage>
</organism>
<sequence length="450" mass="46751">MIPRVVVAAPSSGAGKTTVAVGLMAALRGAGHVVGGFKVGPDYIDPGFHAVATGRPGRNLDPMLSGEERVAPLFAHGAQGADIAVIEGVMGLYDGALGTEGFSSTAHVAKLLQAPVVLVVDASAAGRSVGAVVQGFVAFDTEVRIVGVILNKVGSDRHEAEVRAGVAPTGVPVLGVLRRDTRLTVPSRHLGLVPADEQREQAEKAVEAAAELVRAGVDLEAFVAAARAASDLETSTWDPAAEVTPAEEGRPVVAVAGGPVFSFHYTETTELLTAAGAEVVRFDPLHDPLPEATAALYLGGGFPELHAEALSANEKLRQQVATEIAAGLPVIAECAGLLYLCRELDGHPMTGVLPATARMTGSLTLGYRTAIAATTTAFFDEGRRVRGHEFHRTAVELDGEVDPAWYLPGGVEGIARPRVHASYLHLHWTASPDVPARLVAAARVHAGLEK</sequence>
<comment type="caution">
    <text evidence="10">The sequence shown here is derived from an EMBL/GenBank/DDBJ whole genome shotgun (WGS) entry which is preliminary data.</text>
</comment>
<dbReference type="GO" id="GO:0005524">
    <property type="term" value="F:ATP binding"/>
    <property type="evidence" value="ECO:0007669"/>
    <property type="project" value="UniProtKB-UniRule"/>
</dbReference>
<dbReference type="SUPFAM" id="SSF52540">
    <property type="entry name" value="P-loop containing nucleoside triphosphate hydrolases"/>
    <property type="match status" value="1"/>
</dbReference>
<dbReference type="CDD" id="cd05388">
    <property type="entry name" value="CobB_N"/>
    <property type="match status" value="1"/>
</dbReference>
<evidence type="ECO:0000256" key="4">
    <source>
        <dbReference type="ARBA" id="ARBA00022840"/>
    </source>
</evidence>
<feature type="domain" description="CobB/CobQ-like glutamine amidotransferase" evidence="9">
    <location>
        <begin position="253"/>
        <end position="431"/>
    </location>
</feature>
<accession>A0A4V2XMH6</accession>
<dbReference type="InterPro" id="IPR011698">
    <property type="entry name" value="GATase_3"/>
</dbReference>
<dbReference type="PANTHER" id="PTHR43873:SF1">
    <property type="entry name" value="COBYRINATE A,C-DIAMIDE SYNTHASE"/>
    <property type="match status" value="1"/>
</dbReference>
<comment type="cofactor">
    <cofactor evidence="1 7">
        <name>Mg(2+)</name>
        <dbReference type="ChEBI" id="CHEBI:18420"/>
    </cofactor>
</comment>
<dbReference type="Gene3D" id="3.40.50.300">
    <property type="entry name" value="P-loop containing nucleotide triphosphate hydrolases"/>
    <property type="match status" value="1"/>
</dbReference>
<feature type="site" description="Increases nucleophilicity of active site Cys" evidence="7">
    <location>
        <position position="425"/>
    </location>
</feature>
<comment type="domain">
    <text evidence="7">Comprises of two domains. The C-terminal domain contains the binding site for glutamine and catalyzes the hydrolysis of this substrate to glutamate and ammonia. The N-terminal domain is anticipated to bind ATP and hydrogenobyrinate and catalyzes the ultimate synthesis of the diamide product. The ammonia produced via the glutaminase domain is probably translocated to the adjacent domain via a molecular tunnel, where it reacts with an activated intermediate.</text>
</comment>
<dbReference type="PROSITE" id="PS51274">
    <property type="entry name" value="GATASE_COBBQ"/>
    <property type="match status" value="1"/>
</dbReference>
<dbReference type="InterPro" id="IPR002586">
    <property type="entry name" value="CobQ/CobB/MinD/ParA_Nub-bd_dom"/>
</dbReference>
<dbReference type="GO" id="GO:0009236">
    <property type="term" value="P:cobalamin biosynthetic process"/>
    <property type="evidence" value="ECO:0007669"/>
    <property type="project" value="UniProtKB-UniRule"/>
</dbReference>
<dbReference type="Gene3D" id="3.40.50.880">
    <property type="match status" value="1"/>
</dbReference>
<dbReference type="GO" id="GO:0043802">
    <property type="term" value="F:hydrogenobyrinic acid a,c-diamide synthase (glutamine-hydrolysing) activity"/>
    <property type="evidence" value="ECO:0007669"/>
    <property type="project" value="UniProtKB-UniRule"/>
</dbReference>
<dbReference type="CDD" id="cd03130">
    <property type="entry name" value="GATase1_CobB"/>
    <property type="match status" value="1"/>
</dbReference>
<dbReference type="SUPFAM" id="SSF52317">
    <property type="entry name" value="Class I glutamine amidotransferase-like"/>
    <property type="match status" value="1"/>
</dbReference>